<evidence type="ECO:0000313" key="10">
    <source>
        <dbReference type="EMBL" id="TDW76433.1"/>
    </source>
</evidence>
<keyword evidence="5 8" id="KW-0812">Transmembrane</keyword>
<keyword evidence="4" id="KW-0808">Transferase</keyword>
<dbReference type="GO" id="GO:0005886">
    <property type="term" value="C:plasma membrane"/>
    <property type="evidence" value="ECO:0007669"/>
    <property type="project" value="UniProtKB-SubCell"/>
</dbReference>
<reference evidence="10 11" key="1">
    <citation type="submission" date="2019-03" db="EMBL/GenBank/DDBJ databases">
        <title>Genomic Encyclopedia of Type Strains, Phase III (KMG-III): the genomes of soil and plant-associated and newly described type strains.</title>
        <authorList>
            <person name="Whitman W."/>
        </authorList>
    </citation>
    <scope>NUCLEOTIDE SEQUENCE [LARGE SCALE GENOMIC DNA]</scope>
    <source>
        <strain evidence="10 11">VKM Ac-2573</strain>
    </source>
</reference>
<protein>
    <submittedName>
        <fullName evidence="10">Dolichyl-phosphate-mannose-protein mannosyltransferase</fullName>
    </submittedName>
</protein>
<evidence type="ECO:0000256" key="8">
    <source>
        <dbReference type="SAM" id="Phobius"/>
    </source>
</evidence>
<accession>A0A4R8CKQ3</accession>
<dbReference type="RefSeq" id="WP_134099397.1">
    <property type="nucleotide sequence ID" value="NZ_SODP01000001.1"/>
</dbReference>
<evidence type="ECO:0000256" key="4">
    <source>
        <dbReference type="ARBA" id="ARBA00022679"/>
    </source>
</evidence>
<keyword evidence="11" id="KW-1185">Reference proteome</keyword>
<evidence type="ECO:0000256" key="3">
    <source>
        <dbReference type="ARBA" id="ARBA00022676"/>
    </source>
</evidence>
<dbReference type="PANTHER" id="PTHR33908">
    <property type="entry name" value="MANNOSYLTRANSFERASE YKCB-RELATED"/>
    <property type="match status" value="1"/>
</dbReference>
<evidence type="ECO:0000256" key="2">
    <source>
        <dbReference type="ARBA" id="ARBA00022475"/>
    </source>
</evidence>
<name>A0A4R8CKQ3_9ACTN</name>
<feature type="transmembrane region" description="Helical" evidence="8">
    <location>
        <begin position="89"/>
        <end position="109"/>
    </location>
</feature>
<evidence type="ECO:0000313" key="11">
    <source>
        <dbReference type="Proteomes" id="UP000295146"/>
    </source>
</evidence>
<dbReference type="GO" id="GO:0009103">
    <property type="term" value="P:lipopolysaccharide biosynthetic process"/>
    <property type="evidence" value="ECO:0007669"/>
    <property type="project" value="UniProtKB-ARBA"/>
</dbReference>
<keyword evidence="3 10" id="KW-0328">Glycosyltransferase</keyword>
<dbReference type="InterPro" id="IPR050297">
    <property type="entry name" value="LipidA_mod_glycosyltrf_83"/>
</dbReference>
<feature type="transmembrane region" description="Helical" evidence="8">
    <location>
        <begin position="208"/>
        <end position="228"/>
    </location>
</feature>
<dbReference type="GO" id="GO:0016763">
    <property type="term" value="F:pentosyltransferase activity"/>
    <property type="evidence" value="ECO:0007669"/>
    <property type="project" value="TreeGrafter"/>
</dbReference>
<feature type="transmembrane region" description="Helical" evidence="8">
    <location>
        <begin position="284"/>
        <end position="302"/>
    </location>
</feature>
<evidence type="ECO:0000256" key="1">
    <source>
        <dbReference type="ARBA" id="ARBA00004651"/>
    </source>
</evidence>
<dbReference type="EMBL" id="SODP01000001">
    <property type="protein sequence ID" value="TDW76433.1"/>
    <property type="molecule type" value="Genomic_DNA"/>
</dbReference>
<dbReference type="Pfam" id="PF13231">
    <property type="entry name" value="PMT_2"/>
    <property type="match status" value="1"/>
</dbReference>
<dbReference type="Proteomes" id="UP000295146">
    <property type="component" value="Unassembled WGS sequence"/>
</dbReference>
<dbReference type="OrthoDB" id="5166595at2"/>
<feature type="transmembrane region" description="Helical" evidence="8">
    <location>
        <begin position="335"/>
        <end position="354"/>
    </location>
</feature>
<organism evidence="10 11">
    <name type="scientific">Kribbella pratensis</name>
    <dbReference type="NCBI Taxonomy" id="2512112"/>
    <lineage>
        <taxon>Bacteria</taxon>
        <taxon>Bacillati</taxon>
        <taxon>Actinomycetota</taxon>
        <taxon>Actinomycetes</taxon>
        <taxon>Propionibacteriales</taxon>
        <taxon>Kribbellaceae</taxon>
        <taxon>Kribbella</taxon>
    </lineage>
</organism>
<keyword evidence="6 8" id="KW-1133">Transmembrane helix</keyword>
<keyword evidence="7 8" id="KW-0472">Membrane</keyword>
<evidence type="ECO:0000256" key="7">
    <source>
        <dbReference type="ARBA" id="ARBA00023136"/>
    </source>
</evidence>
<keyword evidence="2" id="KW-1003">Cell membrane</keyword>
<feature type="transmembrane region" description="Helical" evidence="8">
    <location>
        <begin position="308"/>
        <end position="328"/>
    </location>
</feature>
<comment type="subcellular location">
    <subcellularLocation>
        <location evidence="1">Cell membrane</location>
        <topology evidence="1">Multi-pass membrane protein</topology>
    </subcellularLocation>
</comment>
<evidence type="ECO:0000256" key="5">
    <source>
        <dbReference type="ARBA" id="ARBA00022692"/>
    </source>
</evidence>
<feature type="transmembrane region" description="Helical" evidence="8">
    <location>
        <begin position="27"/>
        <end position="48"/>
    </location>
</feature>
<comment type="caution">
    <text evidence="10">The sequence shown here is derived from an EMBL/GenBank/DDBJ whole genome shotgun (WGS) entry which is preliminary data.</text>
</comment>
<evidence type="ECO:0000259" key="9">
    <source>
        <dbReference type="Pfam" id="PF13231"/>
    </source>
</evidence>
<evidence type="ECO:0000256" key="6">
    <source>
        <dbReference type="ARBA" id="ARBA00022989"/>
    </source>
</evidence>
<feature type="domain" description="Glycosyltransferase RgtA/B/C/D-like" evidence="9">
    <location>
        <begin position="68"/>
        <end position="228"/>
    </location>
</feature>
<feature type="transmembrane region" description="Helical" evidence="8">
    <location>
        <begin position="184"/>
        <end position="202"/>
    </location>
</feature>
<sequence length="501" mass="54258">MNRPPATATQTPDATTRQRVHPFAVRPVVAVAVLVGVVLTALSGRYGYHRDELYFMVAGQHLSWGYIDQPPLTPLIARISTTIFGDTVMGLRVLSTLSCVATIIVVALLAREFGSARRGQVLAAICAAVSGFVLGVGHMVSTATYDLLAWMLIALFAVKLLRTRDGRWWLALGLTAGIALENKYLVVLPVAALLVALLIVGPRSVLRSWWLLAGVAVAGLVALPNVVWQFQHGWPQLTVAGGISEDDGTENRIMFIPLQILQLSPFLVPIWVAGFLRLWRKLQWARSIALAYPVLCVAVLLAGGKSYYALPLLLVLVAAGAEPTLRWVDKHRIQAVIAVALTALTSAVFTLPVLPASAADLVIPVNKEQGEQIGWPAFTESVAIAWGQIPPAERSTATIFTGNYGEAGALRRYGPSHGLPTAYSGHMSFADWERPPDTNTGPVLLVEIQRTPVFEANFRDCKQVGTVDAIVSNDEDGTALVLCDAPAEPWSVLWPKLRQFY</sequence>
<dbReference type="InterPro" id="IPR038731">
    <property type="entry name" value="RgtA/B/C-like"/>
</dbReference>
<dbReference type="AlphaFoldDB" id="A0A4R8CKQ3"/>
<feature type="transmembrane region" description="Helical" evidence="8">
    <location>
        <begin position="121"/>
        <end position="141"/>
    </location>
</feature>
<proteinExistence type="predicted"/>
<gene>
    <name evidence="10" type="ORF">EV653_1588</name>
</gene>
<dbReference type="PANTHER" id="PTHR33908:SF11">
    <property type="entry name" value="MEMBRANE PROTEIN"/>
    <property type="match status" value="1"/>
</dbReference>